<gene>
    <name evidence="1" type="ORF">DES41_113106</name>
</gene>
<protein>
    <recommendedName>
        <fullName evidence="3">Galactosyl transferase</fullName>
    </recommendedName>
</protein>
<sequence length="269" mass="30350">MALLTFVIPIRHPANALDWGALTRRLMATIASISAQTCADWSCVIVANRGANLPSLPGGFTVEWVDFAPNPVHEKREGVSQEEFFDAVRLDKGRRVMAGMLRARDSRYLMVVDDDDLISRRLVAHVKENEGGNGWLVYNGFMWGEGSRMLMHMPHFNRTCGSSLVIRTDLYKLPASLAVADAEHIKSMFGSHYRTHETLEKAGTPLAPLPFDGAIYRVGQRGSHSKLPSVLSGWIFNLQAIQQPRLFFWRLKHLRWLSSDLQREFFGQA</sequence>
<dbReference type="InterPro" id="IPR029044">
    <property type="entry name" value="Nucleotide-diphossugar_trans"/>
</dbReference>
<organism evidence="1 2">
    <name type="scientific">Pseudorhodoferax soli</name>
    <dbReference type="NCBI Taxonomy" id="545864"/>
    <lineage>
        <taxon>Bacteria</taxon>
        <taxon>Pseudomonadati</taxon>
        <taxon>Pseudomonadota</taxon>
        <taxon>Betaproteobacteria</taxon>
        <taxon>Burkholderiales</taxon>
        <taxon>Comamonadaceae</taxon>
    </lineage>
</organism>
<name>A0A368XB42_9BURK</name>
<reference evidence="1 2" key="1">
    <citation type="submission" date="2018-07" db="EMBL/GenBank/DDBJ databases">
        <title>Genomic Encyclopedia of Type Strains, Phase IV (KMG-IV): sequencing the most valuable type-strain genomes for metagenomic binning, comparative biology and taxonomic classification.</title>
        <authorList>
            <person name="Goeker M."/>
        </authorList>
    </citation>
    <scope>NUCLEOTIDE SEQUENCE [LARGE SCALE GENOMIC DNA]</scope>
    <source>
        <strain evidence="1 2">DSM 21634</strain>
    </source>
</reference>
<evidence type="ECO:0000313" key="1">
    <source>
        <dbReference type="EMBL" id="RCW65182.1"/>
    </source>
</evidence>
<evidence type="ECO:0000313" key="2">
    <source>
        <dbReference type="Proteomes" id="UP000252884"/>
    </source>
</evidence>
<proteinExistence type="predicted"/>
<dbReference type="OrthoDB" id="4614415at2"/>
<dbReference type="AlphaFoldDB" id="A0A368XB42"/>
<keyword evidence="2" id="KW-1185">Reference proteome</keyword>
<dbReference type="SUPFAM" id="SSF53448">
    <property type="entry name" value="Nucleotide-diphospho-sugar transferases"/>
    <property type="match status" value="1"/>
</dbReference>
<evidence type="ECO:0008006" key="3">
    <source>
        <dbReference type="Google" id="ProtNLM"/>
    </source>
</evidence>
<dbReference type="Proteomes" id="UP000252884">
    <property type="component" value="Unassembled WGS sequence"/>
</dbReference>
<dbReference type="RefSeq" id="WP_114471972.1">
    <property type="nucleotide sequence ID" value="NZ_QPJK01000013.1"/>
</dbReference>
<accession>A0A368XB42</accession>
<dbReference type="EMBL" id="QPJK01000013">
    <property type="protein sequence ID" value="RCW65182.1"/>
    <property type="molecule type" value="Genomic_DNA"/>
</dbReference>
<comment type="caution">
    <text evidence="1">The sequence shown here is derived from an EMBL/GenBank/DDBJ whole genome shotgun (WGS) entry which is preliminary data.</text>
</comment>